<keyword evidence="1 3" id="KW-0378">Hydrolase</keyword>
<dbReference type="InterPro" id="IPR003010">
    <property type="entry name" value="C-N_Hydrolase"/>
</dbReference>
<dbReference type="STRING" id="80876.SAMN05421779_101716"/>
<evidence type="ECO:0000313" key="3">
    <source>
        <dbReference type="EMBL" id="SIS41739.1"/>
    </source>
</evidence>
<dbReference type="PANTHER" id="PTHR43674">
    <property type="entry name" value="NITRILASE C965.09-RELATED"/>
    <property type="match status" value="1"/>
</dbReference>
<evidence type="ECO:0000259" key="2">
    <source>
        <dbReference type="PROSITE" id="PS50263"/>
    </source>
</evidence>
<dbReference type="OrthoDB" id="9803803at2"/>
<organism evidence="3 4">
    <name type="scientific">Insolitispirillum peregrinum</name>
    <dbReference type="NCBI Taxonomy" id="80876"/>
    <lineage>
        <taxon>Bacteria</taxon>
        <taxon>Pseudomonadati</taxon>
        <taxon>Pseudomonadota</taxon>
        <taxon>Alphaproteobacteria</taxon>
        <taxon>Rhodospirillales</taxon>
        <taxon>Novispirillaceae</taxon>
        <taxon>Insolitispirillum</taxon>
    </lineage>
</organism>
<keyword evidence="4" id="KW-1185">Reference proteome</keyword>
<gene>
    <name evidence="3" type="ORF">SAMN05421779_101716</name>
</gene>
<proteinExistence type="predicted"/>
<evidence type="ECO:0000256" key="1">
    <source>
        <dbReference type="ARBA" id="ARBA00022801"/>
    </source>
</evidence>
<dbReference type="Pfam" id="PF00795">
    <property type="entry name" value="CN_hydrolase"/>
    <property type="match status" value="1"/>
</dbReference>
<feature type="domain" description="CN hydrolase" evidence="2">
    <location>
        <begin position="1"/>
        <end position="235"/>
    </location>
</feature>
<dbReference type="EMBL" id="FTOA01000001">
    <property type="protein sequence ID" value="SIS41739.1"/>
    <property type="molecule type" value="Genomic_DNA"/>
</dbReference>
<sequence>MRLAAYQCRALTGDIAANLHRLDRIACAASAAEADVLVVPELYLTGYCLGDRTSEFAMSPDAAALQEVSAIARRHAVALVVGYPELRAGAVYNTAALWDRSGALLSRYRKINLFGDEEKRLFRPGDATETTAIAGMSVGMLICYDVECPAAARSLADDGAQVILAPTANMLPYRAAAITAPRARTLESGAALVYANYTGDEGPLTYTGLSVIVGADGEDRARAGDQGEALLIAEV</sequence>
<accession>A0A1N7IXE1</accession>
<dbReference type="RefSeq" id="WP_076398771.1">
    <property type="nucleotide sequence ID" value="NZ_FTOA01000001.1"/>
</dbReference>
<dbReference type="SUPFAM" id="SSF56317">
    <property type="entry name" value="Carbon-nitrogen hydrolase"/>
    <property type="match status" value="1"/>
</dbReference>
<dbReference type="InterPro" id="IPR050345">
    <property type="entry name" value="Aliph_Amidase/BUP"/>
</dbReference>
<dbReference type="Proteomes" id="UP000185678">
    <property type="component" value="Unassembled WGS sequence"/>
</dbReference>
<reference evidence="3 4" key="1">
    <citation type="submission" date="2017-01" db="EMBL/GenBank/DDBJ databases">
        <authorList>
            <person name="Mah S.A."/>
            <person name="Swanson W.J."/>
            <person name="Moy G.W."/>
            <person name="Vacquier V.D."/>
        </authorList>
    </citation>
    <scope>NUCLEOTIDE SEQUENCE [LARGE SCALE GENOMIC DNA]</scope>
    <source>
        <strain evidence="3 4">DSM 11589</strain>
    </source>
</reference>
<dbReference type="GO" id="GO:0016811">
    <property type="term" value="F:hydrolase activity, acting on carbon-nitrogen (but not peptide) bonds, in linear amides"/>
    <property type="evidence" value="ECO:0007669"/>
    <property type="project" value="UniProtKB-ARBA"/>
</dbReference>
<evidence type="ECO:0000313" key="4">
    <source>
        <dbReference type="Proteomes" id="UP000185678"/>
    </source>
</evidence>
<dbReference type="InterPro" id="IPR036526">
    <property type="entry name" value="C-N_Hydrolase_sf"/>
</dbReference>
<dbReference type="PROSITE" id="PS50263">
    <property type="entry name" value="CN_HYDROLASE"/>
    <property type="match status" value="1"/>
</dbReference>
<protein>
    <submittedName>
        <fullName evidence="3">Predicted amidohydrolase</fullName>
    </submittedName>
</protein>
<name>A0A1N7IXE1_9PROT</name>
<dbReference type="Gene3D" id="3.60.110.10">
    <property type="entry name" value="Carbon-nitrogen hydrolase"/>
    <property type="match status" value="1"/>
</dbReference>
<dbReference type="AlphaFoldDB" id="A0A1N7IXE1"/>
<dbReference type="PANTHER" id="PTHR43674:SF2">
    <property type="entry name" value="BETA-UREIDOPROPIONASE"/>
    <property type="match status" value="1"/>
</dbReference>